<evidence type="ECO:0000256" key="1">
    <source>
        <dbReference type="SAM" id="SignalP"/>
    </source>
</evidence>
<keyword evidence="1" id="KW-0732">Signal</keyword>
<protein>
    <submittedName>
        <fullName evidence="3">PEP-CTERM sorting domain-containing protein</fullName>
    </submittedName>
</protein>
<keyword evidence="4" id="KW-1185">Reference proteome</keyword>
<feature type="domain" description="Ice-binding protein C-terminal" evidence="2">
    <location>
        <begin position="261"/>
        <end position="286"/>
    </location>
</feature>
<dbReference type="InterPro" id="IPR013424">
    <property type="entry name" value="Ice-binding_C"/>
</dbReference>
<reference evidence="4" key="2">
    <citation type="submission" date="2023-07" db="EMBL/GenBank/DDBJ databases">
        <title>Duganella aceri sp. nov., isolated from tree sap.</title>
        <authorList>
            <person name="Kim I.S."/>
        </authorList>
    </citation>
    <scope>NUCLEOTIDE SEQUENCE [LARGE SCALE GENOMIC DNA]</scope>
    <source>
        <strain evidence="4">SAP-35</strain>
    </source>
</reference>
<sequence>MKRYVMHTLAAACLAAAVGPVFANASSSATFGNLVITLTDLNTGDGVAPTLSFSANGHAYVLGETLGWGDTADDNLYAYTAPQQQGVLSGQTHTDWSSASSSVTAANTVAGFTALSASGAAASGLDGYGAYRSYATGADPFFNTFTLSANTKVTFSTIASAQVATSMGYNLDADQDEYAYAHMLLAVSGSVAGQEQFDGQERELFATFNVRDDGTTEGVRDSWSGLLSASFSNTSGVNAFGEMQAFVSTEGYSAVWDGVTPVPEPETYAMLLAGLALVGGVARRRKTAGDQA</sequence>
<organism evidence="3 4">
    <name type="scientific">Duganella aceris</name>
    <dbReference type="NCBI Taxonomy" id="2703883"/>
    <lineage>
        <taxon>Bacteria</taxon>
        <taxon>Pseudomonadati</taxon>
        <taxon>Pseudomonadota</taxon>
        <taxon>Betaproteobacteria</taxon>
        <taxon>Burkholderiales</taxon>
        <taxon>Oxalobacteraceae</taxon>
        <taxon>Telluria group</taxon>
        <taxon>Duganella</taxon>
    </lineage>
</organism>
<name>A0ABX0FNL9_9BURK</name>
<reference evidence="3 4" key="1">
    <citation type="submission" date="2020-01" db="EMBL/GenBank/DDBJ databases">
        <authorList>
            <person name="Lee S.D."/>
        </authorList>
    </citation>
    <scope>NUCLEOTIDE SEQUENCE [LARGE SCALE GENOMIC DNA]</scope>
    <source>
        <strain evidence="3 4">SAP-35</strain>
    </source>
</reference>
<evidence type="ECO:0000313" key="4">
    <source>
        <dbReference type="Proteomes" id="UP000666369"/>
    </source>
</evidence>
<comment type="caution">
    <text evidence="3">The sequence shown here is derived from an EMBL/GenBank/DDBJ whole genome shotgun (WGS) entry which is preliminary data.</text>
</comment>
<gene>
    <name evidence="3" type="ORF">GW587_17645</name>
</gene>
<proteinExistence type="predicted"/>
<accession>A0ABX0FNL9</accession>
<dbReference type="RefSeq" id="WP_166105661.1">
    <property type="nucleotide sequence ID" value="NZ_JAADJT010000008.1"/>
</dbReference>
<dbReference type="Proteomes" id="UP000666369">
    <property type="component" value="Unassembled WGS sequence"/>
</dbReference>
<evidence type="ECO:0000313" key="3">
    <source>
        <dbReference type="EMBL" id="NGZ86072.1"/>
    </source>
</evidence>
<evidence type="ECO:0000259" key="2">
    <source>
        <dbReference type="Pfam" id="PF07589"/>
    </source>
</evidence>
<dbReference type="NCBIfam" id="TIGR02595">
    <property type="entry name" value="PEP_CTERM"/>
    <property type="match status" value="1"/>
</dbReference>
<feature type="signal peptide" evidence="1">
    <location>
        <begin position="1"/>
        <end position="23"/>
    </location>
</feature>
<dbReference type="EMBL" id="JAADJT010000008">
    <property type="protein sequence ID" value="NGZ86072.1"/>
    <property type="molecule type" value="Genomic_DNA"/>
</dbReference>
<dbReference type="Pfam" id="PF07589">
    <property type="entry name" value="PEP-CTERM"/>
    <property type="match status" value="1"/>
</dbReference>
<feature type="chain" id="PRO_5047071784" evidence="1">
    <location>
        <begin position="24"/>
        <end position="292"/>
    </location>
</feature>